<evidence type="ECO:0000256" key="1">
    <source>
        <dbReference type="SAM" id="Phobius"/>
    </source>
</evidence>
<evidence type="ECO:0000313" key="2">
    <source>
        <dbReference type="EMBL" id="GGO31950.1"/>
    </source>
</evidence>
<dbReference type="EMBL" id="BMLP01000002">
    <property type="protein sequence ID" value="GGO31950.1"/>
    <property type="molecule type" value="Genomic_DNA"/>
</dbReference>
<dbReference type="Proteomes" id="UP000598196">
    <property type="component" value="Unassembled WGS sequence"/>
</dbReference>
<dbReference type="RefSeq" id="WP_146286332.1">
    <property type="nucleotide sequence ID" value="NZ_BMLP01000002.1"/>
</dbReference>
<sequence>MTDLAPGERMIWQGRPEGGARPDLSKPGEIVFGLAFIAFSMFWMDKAREDGPIWLAGLPFLAVGLKLAFWRAWGPRLRSKFARYTLTNRRALVEIRWPLVGSVRQEMTVTPSTIVDIDGPAPETITLTQALSGPRGTTRESLRLERLAEGQRVLNLIRDIQKGAA</sequence>
<comment type="caution">
    <text evidence="2">The sequence shown here is derived from an EMBL/GenBank/DDBJ whole genome shotgun (WGS) entry which is preliminary data.</text>
</comment>
<reference evidence="2 3" key="1">
    <citation type="journal article" date="2014" name="Int. J. Syst. Evol. Microbiol.">
        <title>Complete genome sequence of Corynebacterium casei LMG S-19264T (=DSM 44701T), isolated from a smear-ripened cheese.</title>
        <authorList>
            <consortium name="US DOE Joint Genome Institute (JGI-PGF)"/>
            <person name="Walter F."/>
            <person name="Albersmeier A."/>
            <person name="Kalinowski J."/>
            <person name="Ruckert C."/>
        </authorList>
    </citation>
    <scope>NUCLEOTIDE SEQUENCE [LARGE SCALE GENOMIC DNA]</scope>
    <source>
        <strain evidence="2 3">CGMCC 1.7029</strain>
    </source>
</reference>
<accession>A0A917YK28</accession>
<protein>
    <submittedName>
        <fullName evidence="2">Uncharacterized protein</fullName>
    </submittedName>
</protein>
<proteinExistence type="predicted"/>
<gene>
    <name evidence="2" type="ORF">GCM10010991_18710</name>
</gene>
<name>A0A917YK28_9RHOB</name>
<organism evidence="2 3">
    <name type="scientific">Gemmobacter aquaticus</name>
    <dbReference type="NCBI Taxonomy" id="490185"/>
    <lineage>
        <taxon>Bacteria</taxon>
        <taxon>Pseudomonadati</taxon>
        <taxon>Pseudomonadota</taxon>
        <taxon>Alphaproteobacteria</taxon>
        <taxon>Rhodobacterales</taxon>
        <taxon>Paracoccaceae</taxon>
        <taxon>Gemmobacter</taxon>
    </lineage>
</organism>
<feature type="transmembrane region" description="Helical" evidence="1">
    <location>
        <begin position="53"/>
        <end position="73"/>
    </location>
</feature>
<keyword evidence="1" id="KW-0472">Membrane</keyword>
<keyword evidence="1" id="KW-1133">Transmembrane helix</keyword>
<dbReference type="OrthoDB" id="199424at2"/>
<dbReference type="AlphaFoldDB" id="A0A917YK28"/>
<evidence type="ECO:0000313" key="3">
    <source>
        <dbReference type="Proteomes" id="UP000598196"/>
    </source>
</evidence>
<keyword evidence="1" id="KW-0812">Transmembrane</keyword>
<keyword evidence="3" id="KW-1185">Reference proteome</keyword>